<dbReference type="EMBL" id="KJ817374">
    <property type="protein sequence ID" value="AJF34502.1"/>
    <property type="molecule type" value="Genomic_DNA"/>
</dbReference>
<dbReference type="GO" id="GO:0005886">
    <property type="term" value="C:plasma membrane"/>
    <property type="evidence" value="ECO:0007669"/>
    <property type="project" value="UniProtKB-SubCell"/>
</dbReference>
<dbReference type="Gene3D" id="1.20.1250.20">
    <property type="entry name" value="MFS general substrate transporter like domains"/>
    <property type="match status" value="1"/>
</dbReference>
<proteinExistence type="predicted"/>
<accession>A0A0B5GQA8</accession>
<sequence length="414" mass="43045">MLVVDYYKQLDIPRSVWKLQIGAVLNAFGTGSTVPFLMLYLHNGRGFDLALSGVLVGTIALAGLASAPFVGSVIDRVGPKRSLVAALAVLVVAFLGFIVVREPWQAALCAVLAGLGNAWLWPSNGLMMARMLGPERRHMAFAIERSAANLGLGLGAFLGGVLIATLGYLWLFVVDAASFALYLVLVLRFGREPSPEPMATSPGEPASKTTLLSLLRSRPLRRTAVLKFAFVLAGFGPFEVLAVFARDQVGVNTALVGVIFLANTVVIVACQIPLAGMLPGRSRMRVLALVATLWASAWVVAGVTDLTLTGVGAGVVLVIVAALFGLGESLQVPAQDPLFIELAPPDAHGRSMALSAITFQAAMALGTAGAGWLLSRAPDALWPVAAVLALASGGLALLSEAALPSSARTTKSGS</sequence>
<dbReference type="InterPro" id="IPR050171">
    <property type="entry name" value="MFS_Transporters"/>
</dbReference>
<dbReference type="PROSITE" id="PS50850">
    <property type="entry name" value="MFS"/>
    <property type="match status" value="1"/>
</dbReference>
<feature type="domain" description="Major facilitator superfamily (MFS) profile" evidence="8">
    <location>
        <begin position="15"/>
        <end position="403"/>
    </location>
</feature>
<feature type="transmembrane region" description="Helical" evidence="7">
    <location>
        <begin position="251"/>
        <end position="274"/>
    </location>
</feature>
<evidence type="ECO:0000256" key="1">
    <source>
        <dbReference type="ARBA" id="ARBA00004651"/>
    </source>
</evidence>
<protein>
    <submittedName>
        <fullName evidence="9">Major facilitator superfamily protein</fullName>
    </submittedName>
</protein>
<dbReference type="PANTHER" id="PTHR23517:SF2">
    <property type="entry name" value="MULTIDRUG RESISTANCE PROTEIN MDTH"/>
    <property type="match status" value="1"/>
</dbReference>
<evidence type="ECO:0000256" key="2">
    <source>
        <dbReference type="ARBA" id="ARBA00022448"/>
    </source>
</evidence>
<evidence type="ECO:0000256" key="3">
    <source>
        <dbReference type="ARBA" id="ARBA00022475"/>
    </source>
</evidence>
<keyword evidence="6 7" id="KW-0472">Membrane</keyword>
<feature type="transmembrane region" description="Helical" evidence="7">
    <location>
        <begin position="380"/>
        <end position="398"/>
    </location>
</feature>
<gene>
    <name evidence="9" type="primary">acmC</name>
</gene>
<evidence type="ECO:0000256" key="4">
    <source>
        <dbReference type="ARBA" id="ARBA00022692"/>
    </source>
</evidence>
<comment type="subcellular location">
    <subcellularLocation>
        <location evidence="1">Cell membrane</location>
        <topology evidence="1">Multi-pass membrane protein</topology>
    </subcellularLocation>
</comment>
<name>A0A0B5GQA8_9ACTN</name>
<dbReference type="SUPFAM" id="SSF103473">
    <property type="entry name" value="MFS general substrate transporter"/>
    <property type="match status" value="1"/>
</dbReference>
<feature type="transmembrane region" description="Helical" evidence="7">
    <location>
        <begin position="21"/>
        <end position="43"/>
    </location>
</feature>
<keyword evidence="3" id="KW-1003">Cell membrane</keyword>
<dbReference type="InterPro" id="IPR036259">
    <property type="entry name" value="MFS_trans_sf"/>
</dbReference>
<evidence type="ECO:0000313" key="9">
    <source>
        <dbReference type="EMBL" id="AJF34502.1"/>
    </source>
</evidence>
<dbReference type="Pfam" id="PF07690">
    <property type="entry name" value="MFS_1"/>
    <property type="match status" value="1"/>
</dbReference>
<dbReference type="AlphaFoldDB" id="A0A0B5GQA8"/>
<evidence type="ECO:0000256" key="6">
    <source>
        <dbReference type="ARBA" id="ARBA00023136"/>
    </source>
</evidence>
<feature type="transmembrane region" description="Helical" evidence="7">
    <location>
        <begin position="104"/>
        <end position="121"/>
    </location>
</feature>
<keyword evidence="5 7" id="KW-1133">Transmembrane helix</keyword>
<feature type="transmembrane region" description="Helical" evidence="7">
    <location>
        <begin position="224"/>
        <end position="245"/>
    </location>
</feature>
<feature type="transmembrane region" description="Helical" evidence="7">
    <location>
        <begin position="49"/>
        <end position="70"/>
    </location>
</feature>
<feature type="transmembrane region" description="Helical" evidence="7">
    <location>
        <begin position="286"/>
        <end position="304"/>
    </location>
</feature>
<evidence type="ECO:0000259" key="8">
    <source>
        <dbReference type="PROSITE" id="PS50850"/>
    </source>
</evidence>
<evidence type="ECO:0000256" key="7">
    <source>
        <dbReference type="SAM" id="Phobius"/>
    </source>
</evidence>
<dbReference type="InterPro" id="IPR011701">
    <property type="entry name" value="MFS"/>
</dbReference>
<keyword evidence="2" id="KW-0813">Transport</keyword>
<evidence type="ECO:0000256" key="5">
    <source>
        <dbReference type="ARBA" id="ARBA00022989"/>
    </source>
</evidence>
<dbReference type="InterPro" id="IPR020846">
    <property type="entry name" value="MFS_dom"/>
</dbReference>
<reference evidence="9" key="1">
    <citation type="journal article" date="2014" name="PLoS ONE">
        <title>Characterization of Biosynthetic Genes of Ascamycin/Dealanylascamycin Featuring a 5'-O-Sulfonamide Moiety in Streptomyces sp. JCM9888.</title>
        <authorList>
            <person name="Zhao C."/>
            <person name="Qi J."/>
            <person name="Tao W."/>
            <person name="He L."/>
            <person name="Xu W."/>
            <person name="Chan J."/>
            <person name="Deng Z."/>
        </authorList>
    </citation>
    <scope>NUCLEOTIDE SEQUENCE</scope>
    <source>
        <strain evidence="9">JCM 9888</strain>
    </source>
</reference>
<feature type="transmembrane region" description="Helical" evidence="7">
    <location>
        <begin position="351"/>
        <end position="374"/>
    </location>
</feature>
<feature type="transmembrane region" description="Helical" evidence="7">
    <location>
        <begin position="82"/>
        <end position="98"/>
    </location>
</feature>
<dbReference type="GO" id="GO:0022857">
    <property type="term" value="F:transmembrane transporter activity"/>
    <property type="evidence" value="ECO:0007669"/>
    <property type="project" value="InterPro"/>
</dbReference>
<feature type="transmembrane region" description="Helical" evidence="7">
    <location>
        <begin position="310"/>
        <end position="330"/>
    </location>
</feature>
<organism evidence="9">
    <name type="scientific">Streptomyces sp. JCM 9888</name>
    <dbReference type="NCBI Taxonomy" id="1570103"/>
    <lineage>
        <taxon>Bacteria</taxon>
        <taxon>Bacillati</taxon>
        <taxon>Actinomycetota</taxon>
        <taxon>Actinomycetes</taxon>
        <taxon>Kitasatosporales</taxon>
        <taxon>Streptomycetaceae</taxon>
        <taxon>Streptomyces</taxon>
    </lineage>
</organism>
<feature type="transmembrane region" description="Helical" evidence="7">
    <location>
        <begin position="142"/>
        <end position="163"/>
    </location>
</feature>
<dbReference type="PANTHER" id="PTHR23517">
    <property type="entry name" value="RESISTANCE PROTEIN MDTM, PUTATIVE-RELATED-RELATED"/>
    <property type="match status" value="1"/>
</dbReference>
<keyword evidence="4 7" id="KW-0812">Transmembrane</keyword>